<feature type="region of interest" description="Disordered" evidence="2">
    <location>
        <begin position="526"/>
        <end position="679"/>
    </location>
</feature>
<feature type="compositionally biased region" description="Basic and acidic residues" evidence="2">
    <location>
        <begin position="662"/>
        <end position="674"/>
    </location>
</feature>
<feature type="compositionally biased region" description="Polar residues" evidence="2">
    <location>
        <begin position="577"/>
        <end position="592"/>
    </location>
</feature>
<protein>
    <submittedName>
        <fullName evidence="3">Uncharacterized protein</fullName>
    </submittedName>
</protein>
<feature type="compositionally biased region" description="Polar residues" evidence="2">
    <location>
        <begin position="785"/>
        <end position="795"/>
    </location>
</feature>
<proteinExistence type="predicted"/>
<feature type="compositionally biased region" description="Polar residues" evidence="2">
    <location>
        <begin position="287"/>
        <end position="299"/>
    </location>
</feature>
<evidence type="ECO:0000256" key="1">
    <source>
        <dbReference type="SAM" id="Coils"/>
    </source>
</evidence>
<feature type="compositionally biased region" description="Basic and acidic residues" evidence="2">
    <location>
        <begin position="593"/>
        <end position="626"/>
    </location>
</feature>
<feature type="compositionally biased region" description="Polar residues" evidence="2">
    <location>
        <begin position="222"/>
        <end position="231"/>
    </location>
</feature>
<feature type="compositionally biased region" description="Basic and acidic residues" evidence="2">
    <location>
        <begin position="768"/>
        <end position="784"/>
    </location>
</feature>
<feature type="compositionally biased region" description="Basic and acidic residues" evidence="2">
    <location>
        <begin position="551"/>
        <end position="568"/>
    </location>
</feature>
<feature type="compositionally biased region" description="Basic and acidic residues" evidence="2">
    <location>
        <begin position="803"/>
        <end position="822"/>
    </location>
</feature>
<accession>A0ABQ5K4I5</accession>
<organism evidence="3 4">
    <name type="scientific">Aduncisulcus paluster</name>
    <dbReference type="NCBI Taxonomy" id="2918883"/>
    <lineage>
        <taxon>Eukaryota</taxon>
        <taxon>Metamonada</taxon>
        <taxon>Carpediemonas-like organisms</taxon>
        <taxon>Aduncisulcus</taxon>
    </lineage>
</organism>
<keyword evidence="4" id="KW-1185">Reference proteome</keyword>
<evidence type="ECO:0000256" key="2">
    <source>
        <dbReference type="SAM" id="MobiDB-lite"/>
    </source>
</evidence>
<feature type="region of interest" description="Disordered" evidence="2">
    <location>
        <begin position="80"/>
        <end position="335"/>
    </location>
</feature>
<feature type="compositionally biased region" description="Low complexity" evidence="2">
    <location>
        <begin position="273"/>
        <end position="286"/>
    </location>
</feature>
<feature type="compositionally biased region" description="Basic and acidic residues" evidence="2">
    <location>
        <begin position="842"/>
        <end position="859"/>
    </location>
</feature>
<feature type="compositionally biased region" description="Basic and acidic residues" evidence="2">
    <location>
        <begin position="301"/>
        <end position="313"/>
    </location>
</feature>
<feature type="compositionally biased region" description="Low complexity" evidence="2">
    <location>
        <begin position="527"/>
        <end position="550"/>
    </location>
</feature>
<reference evidence="3" key="1">
    <citation type="submission" date="2022-03" db="EMBL/GenBank/DDBJ databases">
        <title>Draft genome sequence of Aduncisulcus paluster, a free-living microaerophilic Fornicata.</title>
        <authorList>
            <person name="Yuyama I."/>
            <person name="Kume K."/>
            <person name="Tamura T."/>
            <person name="Inagaki Y."/>
            <person name="Hashimoto T."/>
        </authorList>
    </citation>
    <scope>NUCLEOTIDE SEQUENCE</scope>
    <source>
        <strain evidence="3">NY0171</strain>
    </source>
</reference>
<comment type="caution">
    <text evidence="3">The sequence shown here is derived from an EMBL/GenBank/DDBJ whole genome shotgun (WGS) entry which is preliminary data.</text>
</comment>
<feature type="compositionally biased region" description="Low complexity" evidence="2">
    <location>
        <begin position="417"/>
        <end position="444"/>
    </location>
</feature>
<feature type="region of interest" description="Disordered" evidence="2">
    <location>
        <begin position="761"/>
        <end position="881"/>
    </location>
</feature>
<feature type="compositionally biased region" description="Low complexity" evidence="2">
    <location>
        <begin position="164"/>
        <end position="178"/>
    </location>
</feature>
<feature type="region of interest" description="Disordered" evidence="2">
    <location>
        <begin position="394"/>
        <end position="472"/>
    </location>
</feature>
<feature type="compositionally biased region" description="Polar residues" evidence="2">
    <location>
        <begin position="105"/>
        <end position="144"/>
    </location>
</feature>
<feature type="compositionally biased region" description="Basic residues" evidence="2">
    <location>
        <begin position="254"/>
        <end position="272"/>
    </location>
</feature>
<sequence>MDSDDSVPSLSRPILSSRPLFKRSTQFIRPSSPLIPSYKNSYHINSRPHVELTSPSRSGYSSSNSVFQAPYCLQSHFSIARAGSAKPQRPSRSQITRDGKVPSHPSVTRSIRNRSSSIPKQWSKPQSHISRGVNSRSISQSTARSVHPLEGYPRDSQLLDSYPHIRQQSHSPSIQSPSTKRPDFPLSPTVRSQSHSGQYQSTHYRHGEPFIKDRYSDEAYRASSSTKSSHLQKPPLHVTMSRRPYAHFLNPSSKSKKSTKKGHKQSSSHHHSSYSSTSPSSQPSSPMISQEMSEETFQGSKYRDEMDIEKYHSEYASLQRSPDSQPSHPMRSHHTSKIIQFEKEGDRHWGGKIYSAAPGPSIDMGPISHRIPSQSQNMMQYPNVNYHNIQHLSEQKCQEEEELSDQDRGQSFSTTDSIESSVGSNSGSSVSTSTSITAYSSTSHSVREKHVIQPSQPLQRPGTIPLSPPHLIRDPHVHLLRKEEQEVMKAQEREAILLGAKAQALKEKEEFLKRMMLTLERQSSINTQAQTQTQTQTQTQVQQKAQVQQKDQPKDKEQKDYKDTRHDAYSGMKRSIESGNQSENKYLTGSLSESKRDQVKKDLQKVGEQAKKERERLATGKTRRESSSSSPSVTPLQPEKVQGSSILDNEGENDSISGTIEKQSKRSDQAESRLGKFTRVAKKLERVQTLQESLSKQAPVIPPNVMNRHTKVDMSVNVSRLLMPSRKIPDSSPGSFDEEQRRKTGITPLSPLILFPRDLSNQQIPLDSKPRVGREVSVERKELIQSDTQNQSTSGTHKRYKGHKEGGRTKKEDSPAIEDKPRSKVSLRKKISSPTHRNPITVKKESKYDPDSPVRHDIPLRGSSLVVEEEDDDQLGSGFFE</sequence>
<keyword evidence="1" id="KW-0175">Coiled coil</keyword>
<gene>
    <name evidence="3" type="ORF">ADUPG1_013369</name>
</gene>
<feature type="compositionally biased region" description="Basic and acidic residues" evidence="2">
    <location>
        <begin position="205"/>
        <end position="220"/>
    </location>
</feature>
<name>A0ABQ5K4I5_9EUKA</name>
<feature type="coiled-coil region" evidence="1">
    <location>
        <begin position="488"/>
        <end position="522"/>
    </location>
</feature>
<evidence type="ECO:0000313" key="3">
    <source>
        <dbReference type="EMBL" id="GKT26476.1"/>
    </source>
</evidence>
<dbReference type="Proteomes" id="UP001057375">
    <property type="component" value="Unassembled WGS sequence"/>
</dbReference>
<feature type="region of interest" description="Disordered" evidence="2">
    <location>
        <begin position="723"/>
        <end position="749"/>
    </location>
</feature>
<evidence type="ECO:0000313" key="4">
    <source>
        <dbReference type="Proteomes" id="UP001057375"/>
    </source>
</evidence>
<dbReference type="EMBL" id="BQXS01012657">
    <property type="protein sequence ID" value="GKT26476.1"/>
    <property type="molecule type" value="Genomic_DNA"/>
</dbReference>
<feature type="compositionally biased region" description="Polar residues" evidence="2">
    <location>
        <begin position="189"/>
        <end position="202"/>
    </location>
</feature>
<feature type="compositionally biased region" description="Polar residues" evidence="2">
    <location>
        <begin position="316"/>
        <end position="327"/>
    </location>
</feature>